<dbReference type="PANTHER" id="PTHR33877:SF2">
    <property type="entry name" value="OS07G0170200 PROTEIN"/>
    <property type="match status" value="1"/>
</dbReference>
<gene>
    <name evidence="3" type="ORF">UFOVP1665_3</name>
</gene>
<protein>
    <submittedName>
        <fullName evidence="3">HNHc domain containing protein</fullName>
    </submittedName>
</protein>
<dbReference type="InterPro" id="IPR003615">
    <property type="entry name" value="HNH_nuc"/>
</dbReference>
<dbReference type="InterPro" id="IPR002711">
    <property type="entry name" value="HNH"/>
</dbReference>
<dbReference type="CDD" id="cd00085">
    <property type="entry name" value="HNHc"/>
    <property type="match status" value="1"/>
</dbReference>
<dbReference type="GO" id="GO:0004519">
    <property type="term" value="F:endonuclease activity"/>
    <property type="evidence" value="ECO:0007669"/>
    <property type="project" value="InterPro"/>
</dbReference>
<feature type="domain" description="HNH" evidence="2">
    <location>
        <begin position="2"/>
        <end position="34"/>
    </location>
</feature>
<dbReference type="PANTHER" id="PTHR33877">
    <property type="entry name" value="SLL1193 PROTEIN"/>
    <property type="match status" value="1"/>
</dbReference>
<evidence type="ECO:0000313" key="3">
    <source>
        <dbReference type="EMBL" id="CAB4223108.1"/>
    </source>
</evidence>
<accession>A0A6J5T6C7</accession>
<proteinExistence type="predicted"/>
<dbReference type="InterPro" id="IPR052892">
    <property type="entry name" value="NA-targeting_endonuclease"/>
</dbReference>
<dbReference type="EMBL" id="LR797530">
    <property type="protein sequence ID" value="CAB4223108.1"/>
    <property type="molecule type" value="Genomic_DNA"/>
</dbReference>
<evidence type="ECO:0000256" key="1">
    <source>
        <dbReference type="SAM" id="MobiDB-lite"/>
    </source>
</evidence>
<dbReference type="Gene3D" id="1.10.30.50">
    <property type="match status" value="1"/>
</dbReference>
<feature type="compositionally biased region" description="Polar residues" evidence="1">
    <location>
        <begin position="53"/>
        <end position="64"/>
    </location>
</feature>
<dbReference type="GO" id="GO:0003676">
    <property type="term" value="F:nucleic acid binding"/>
    <property type="evidence" value="ECO:0007669"/>
    <property type="project" value="InterPro"/>
</dbReference>
<feature type="region of interest" description="Disordered" evidence="1">
    <location>
        <begin position="44"/>
        <end position="64"/>
    </location>
</feature>
<evidence type="ECO:0000259" key="2">
    <source>
        <dbReference type="Pfam" id="PF01844"/>
    </source>
</evidence>
<dbReference type="Pfam" id="PF01844">
    <property type="entry name" value="HNH"/>
    <property type="match status" value="1"/>
</dbReference>
<reference evidence="3" key="1">
    <citation type="submission" date="2020-05" db="EMBL/GenBank/DDBJ databases">
        <authorList>
            <person name="Chiriac C."/>
            <person name="Salcher M."/>
            <person name="Ghai R."/>
            <person name="Kavagutti S V."/>
        </authorList>
    </citation>
    <scope>NUCLEOTIDE SEQUENCE</scope>
</reference>
<organism evidence="3">
    <name type="scientific">uncultured Caudovirales phage</name>
    <dbReference type="NCBI Taxonomy" id="2100421"/>
    <lineage>
        <taxon>Viruses</taxon>
        <taxon>Duplodnaviria</taxon>
        <taxon>Heunggongvirae</taxon>
        <taxon>Uroviricota</taxon>
        <taxon>Caudoviricetes</taxon>
        <taxon>Peduoviridae</taxon>
        <taxon>Maltschvirus</taxon>
        <taxon>Maltschvirus maltsch</taxon>
    </lineage>
</organism>
<dbReference type="GO" id="GO:0008270">
    <property type="term" value="F:zinc ion binding"/>
    <property type="evidence" value="ECO:0007669"/>
    <property type="project" value="InterPro"/>
</dbReference>
<name>A0A6J5T6C7_9CAUD</name>
<sequence>MTVDHVIPISKGGTDEDSNLVAACQKCNYSKNNRTGVFFGAGRTPLTLPFPNSPSNESTSYDQG</sequence>